<dbReference type="Proteomes" id="UP001054945">
    <property type="component" value="Unassembled WGS sequence"/>
</dbReference>
<accession>A0AAV4VIC1</accession>
<evidence type="ECO:0000313" key="1">
    <source>
        <dbReference type="EMBL" id="GIY69584.1"/>
    </source>
</evidence>
<name>A0AAV4VIC1_CAEEX</name>
<sequence>MYVYVPLIFVYSGENRVKIDKSLIKFSKPQDLSLLGNPRKFFIPKGSAVPTRSEEFFSPNLISSSYPPVTSILVLQSFEQNKPWQSKNDL</sequence>
<evidence type="ECO:0000313" key="2">
    <source>
        <dbReference type="Proteomes" id="UP001054945"/>
    </source>
</evidence>
<dbReference type="AlphaFoldDB" id="A0AAV4VIC1"/>
<dbReference type="EMBL" id="BPLR01014553">
    <property type="protein sequence ID" value="GIY69584.1"/>
    <property type="molecule type" value="Genomic_DNA"/>
</dbReference>
<organism evidence="1 2">
    <name type="scientific">Caerostris extrusa</name>
    <name type="common">Bark spider</name>
    <name type="synonym">Caerostris bankana</name>
    <dbReference type="NCBI Taxonomy" id="172846"/>
    <lineage>
        <taxon>Eukaryota</taxon>
        <taxon>Metazoa</taxon>
        <taxon>Ecdysozoa</taxon>
        <taxon>Arthropoda</taxon>
        <taxon>Chelicerata</taxon>
        <taxon>Arachnida</taxon>
        <taxon>Araneae</taxon>
        <taxon>Araneomorphae</taxon>
        <taxon>Entelegynae</taxon>
        <taxon>Araneoidea</taxon>
        <taxon>Araneidae</taxon>
        <taxon>Caerostris</taxon>
    </lineage>
</organism>
<proteinExistence type="predicted"/>
<gene>
    <name evidence="1" type="ORF">CEXT_382141</name>
</gene>
<reference evidence="1 2" key="1">
    <citation type="submission" date="2021-06" db="EMBL/GenBank/DDBJ databases">
        <title>Caerostris extrusa draft genome.</title>
        <authorList>
            <person name="Kono N."/>
            <person name="Arakawa K."/>
        </authorList>
    </citation>
    <scope>NUCLEOTIDE SEQUENCE [LARGE SCALE GENOMIC DNA]</scope>
</reference>
<keyword evidence="2" id="KW-1185">Reference proteome</keyword>
<comment type="caution">
    <text evidence="1">The sequence shown here is derived from an EMBL/GenBank/DDBJ whole genome shotgun (WGS) entry which is preliminary data.</text>
</comment>
<protein>
    <submittedName>
        <fullName evidence="1">Uncharacterized protein</fullName>
    </submittedName>
</protein>